<evidence type="ECO:0000313" key="7">
    <source>
        <dbReference type="Proteomes" id="UP000267049"/>
    </source>
</evidence>
<dbReference type="Proteomes" id="UP000267049">
    <property type="component" value="Unassembled WGS sequence"/>
</dbReference>
<dbReference type="InterPro" id="IPR050469">
    <property type="entry name" value="Diguanylate_Cyclase"/>
</dbReference>
<dbReference type="InterPro" id="IPR043128">
    <property type="entry name" value="Rev_trsase/Diguanyl_cyclase"/>
</dbReference>
<dbReference type="EC" id="2.7.7.65" evidence="2"/>
<comment type="cofactor">
    <cofactor evidence="1">
        <name>Mg(2+)</name>
        <dbReference type="ChEBI" id="CHEBI:18420"/>
    </cofactor>
</comment>
<dbReference type="PANTHER" id="PTHR45138">
    <property type="entry name" value="REGULATORY COMPONENTS OF SENSORY TRANSDUCTION SYSTEM"/>
    <property type="match status" value="1"/>
</dbReference>
<dbReference type="InterPro" id="IPR000160">
    <property type="entry name" value="GGDEF_dom"/>
</dbReference>
<gene>
    <name evidence="6" type="ORF">EER27_10485</name>
</gene>
<accession>A0A3M8SWF2</accession>
<evidence type="ECO:0000256" key="2">
    <source>
        <dbReference type="ARBA" id="ARBA00012528"/>
    </source>
</evidence>
<dbReference type="GO" id="GO:0043709">
    <property type="term" value="P:cell adhesion involved in single-species biofilm formation"/>
    <property type="evidence" value="ECO:0007669"/>
    <property type="project" value="TreeGrafter"/>
</dbReference>
<dbReference type="Gene3D" id="3.30.70.270">
    <property type="match status" value="1"/>
</dbReference>
<protein>
    <recommendedName>
        <fullName evidence="2">diguanylate cyclase</fullName>
        <ecNumber evidence="2">2.7.7.65</ecNumber>
    </recommendedName>
</protein>
<dbReference type="PANTHER" id="PTHR45138:SF9">
    <property type="entry name" value="DIGUANYLATE CYCLASE DGCM-RELATED"/>
    <property type="match status" value="1"/>
</dbReference>
<dbReference type="SMART" id="SM00267">
    <property type="entry name" value="GGDEF"/>
    <property type="match status" value="1"/>
</dbReference>
<dbReference type="Pfam" id="PF05230">
    <property type="entry name" value="MASE2"/>
    <property type="match status" value="1"/>
</dbReference>
<organism evidence="6 7">
    <name type="scientific">Montanilutibacter psychrotolerans</name>
    <dbReference type="NCBI Taxonomy" id="1327343"/>
    <lineage>
        <taxon>Bacteria</taxon>
        <taxon>Pseudomonadati</taxon>
        <taxon>Pseudomonadota</taxon>
        <taxon>Gammaproteobacteria</taxon>
        <taxon>Lysobacterales</taxon>
        <taxon>Lysobacteraceae</taxon>
        <taxon>Montanilutibacter</taxon>
    </lineage>
</organism>
<keyword evidence="4" id="KW-0472">Membrane</keyword>
<dbReference type="EMBL" id="RIBS01000004">
    <property type="protein sequence ID" value="RNF83786.1"/>
    <property type="molecule type" value="Genomic_DNA"/>
</dbReference>
<dbReference type="FunFam" id="3.30.70.270:FF:000001">
    <property type="entry name" value="Diguanylate cyclase domain protein"/>
    <property type="match status" value="1"/>
</dbReference>
<evidence type="ECO:0000313" key="6">
    <source>
        <dbReference type="EMBL" id="RNF83786.1"/>
    </source>
</evidence>
<dbReference type="Pfam" id="PF00990">
    <property type="entry name" value="GGDEF"/>
    <property type="match status" value="1"/>
</dbReference>
<dbReference type="CDD" id="cd01949">
    <property type="entry name" value="GGDEF"/>
    <property type="match status" value="1"/>
</dbReference>
<feature type="transmembrane region" description="Helical" evidence="4">
    <location>
        <begin position="157"/>
        <end position="177"/>
    </location>
</feature>
<dbReference type="GO" id="GO:1902201">
    <property type="term" value="P:negative regulation of bacterial-type flagellum-dependent cell motility"/>
    <property type="evidence" value="ECO:0007669"/>
    <property type="project" value="TreeGrafter"/>
</dbReference>
<comment type="catalytic activity">
    <reaction evidence="3">
        <text>2 GTP = 3',3'-c-di-GMP + 2 diphosphate</text>
        <dbReference type="Rhea" id="RHEA:24898"/>
        <dbReference type="ChEBI" id="CHEBI:33019"/>
        <dbReference type="ChEBI" id="CHEBI:37565"/>
        <dbReference type="ChEBI" id="CHEBI:58805"/>
        <dbReference type="EC" id="2.7.7.65"/>
    </reaction>
</comment>
<comment type="caution">
    <text evidence="6">The sequence shown here is derived from an EMBL/GenBank/DDBJ whole genome shotgun (WGS) entry which is preliminary data.</text>
</comment>
<evidence type="ECO:0000256" key="1">
    <source>
        <dbReference type="ARBA" id="ARBA00001946"/>
    </source>
</evidence>
<evidence type="ECO:0000256" key="3">
    <source>
        <dbReference type="ARBA" id="ARBA00034247"/>
    </source>
</evidence>
<dbReference type="AlphaFoldDB" id="A0A3M8SWF2"/>
<proteinExistence type="predicted"/>
<name>A0A3M8SWF2_9GAMM</name>
<keyword evidence="4" id="KW-1133">Transmembrane helix</keyword>
<dbReference type="InterPro" id="IPR007894">
    <property type="entry name" value="MASE2"/>
</dbReference>
<dbReference type="GO" id="GO:0052621">
    <property type="term" value="F:diguanylate cyclase activity"/>
    <property type="evidence" value="ECO:0007669"/>
    <property type="project" value="UniProtKB-EC"/>
</dbReference>
<dbReference type="PROSITE" id="PS50887">
    <property type="entry name" value="GGDEF"/>
    <property type="match status" value="1"/>
</dbReference>
<dbReference type="SUPFAM" id="SSF55073">
    <property type="entry name" value="Nucleotide cyclase"/>
    <property type="match status" value="1"/>
</dbReference>
<dbReference type="OrthoDB" id="9803824at2"/>
<dbReference type="NCBIfam" id="TIGR00254">
    <property type="entry name" value="GGDEF"/>
    <property type="match status" value="1"/>
</dbReference>
<keyword evidence="7" id="KW-1185">Reference proteome</keyword>
<feature type="domain" description="GGDEF" evidence="5">
    <location>
        <begin position="222"/>
        <end position="354"/>
    </location>
</feature>
<dbReference type="GO" id="GO:0005886">
    <property type="term" value="C:plasma membrane"/>
    <property type="evidence" value="ECO:0007669"/>
    <property type="project" value="TreeGrafter"/>
</dbReference>
<feature type="transmembrane region" description="Helical" evidence="4">
    <location>
        <begin position="49"/>
        <end position="70"/>
    </location>
</feature>
<dbReference type="InterPro" id="IPR029787">
    <property type="entry name" value="Nucleotide_cyclase"/>
</dbReference>
<keyword evidence="4" id="KW-0812">Transmembrane</keyword>
<sequence>MSTDGDPGASAGSSEHRRFVARIYRMRILGLGTGCIAISGVLYENGASLLTWMALAFNGGIWPTVAYAIARGSRDPKQAEFRNLAIDSICGGIWIAVMQFNVVPSALLAVMLSADKIGVGGWRFLARTASVQALACLATWALLGFGFRPDTTMTQVLVCLPFMVAYPLAISTAAYALGRKVVRQNRMLDRLNRTDGLTGLPNRLHWEEAAVTELSRCSRTRRPAALLMFDIDNFKQINDSYGHPAGDEVLRRVAASLRASLRALDTPGRFGGDEFGVVLGDTDSRDAMDVAERLRATVAAIRIEGLPDLRCTISVGVAFIVPRLDSVNVWIRHADTALYRAKQTGRNRVCTSGASWE</sequence>
<feature type="transmembrane region" description="Helical" evidence="4">
    <location>
        <begin position="24"/>
        <end position="43"/>
    </location>
</feature>
<feature type="transmembrane region" description="Helical" evidence="4">
    <location>
        <begin position="124"/>
        <end position="145"/>
    </location>
</feature>
<evidence type="ECO:0000259" key="5">
    <source>
        <dbReference type="PROSITE" id="PS50887"/>
    </source>
</evidence>
<dbReference type="RefSeq" id="WP_123088043.1">
    <property type="nucleotide sequence ID" value="NZ_RIBS01000004.1"/>
</dbReference>
<feature type="transmembrane region" description="Helical" evidence="4">
    <location>
        <begin position="91"/>
        <end position="112"/>
    </location>
</feature>
<reference evidence="6 7" key="1">
    <citation type="submission" date="2018-11" db="EMBL/GenBank/DDBJ databases">
        <title>Lysobacter cryohumiis sp. nov., isolated from soil in the Tianshan Mountains, Xinjiang, China.</title>
        <authorList>
            <person name="Luo Y."/>
            <person name="Sheng H."/>
        </authorList>
    </citation>
    <scope>NUCLEOTIDE SEQUENCE [LARGE SCALE GENOMIC DNA]</scope>
    <source>
        <strain evidence="6 7">ZS60</strain>
    </source>
</reference>
<evidence type="ECO:0000256" key="4">
    <source>
        <dbReference type="SAM" id="Phobius"/>
    </source>
</evidence>